<evidence type="ECO:0000313" key="2">
    <source>
        <dbReference type="EMBL" id="GMI64967.1"/>
    </source>
</evidence>
<dbReference type="Pfam" id="PF23310">
    <property type="entry name" value="TPR_27"/>
    <property type="match status" value="1"/>
</dbReference>
<reference evidence="2" key="1">
    <citation type="submission" date="2023-05" db="EMBL/GenBank/DDBJ databases">
        <title>Genome and transcriptome analyses reveal genes involved in the formation of fine ridges on petal epidermal cells in Hibiscus trionum.</title>
        <authorList>
            <person name="Koshimizu S."/>
            <person name="Masuda S."/>
            <person name="Ishii T."/>
            <person name="Shirasu K."/>
            <person name="Hoshino A."/>
            <person name="Arita M."/>
        </authorList>
    </citation>
    <scope>NUCLEOTIDE SEQUENCE</scope>
    <source>
        <strain evidence="2">Hamamatsu line</strain>
    </source>
</reference>
<dbReference type="InterPro" id="IPR057136">
    <property type="entry name" value="At2g35280_TPR_dom"/>
</dbReference>
<proteinExistence type="predicted"/>
<organism evidence="2 3">
    <name type="scientific">Hibiscus trionum</name>
    <name type="common">Flower of an hour</name>
    <dbReference type="NCBI Taxonomy" id="183268"/>
    <lineage>
        <taxon>Eukaryota</taxon>
        <taxon>Viridiplantae</taxon>
        <taxon>Streptophyta</taxon>
        <taxon>Embryophyta</taxon>
        <taxon>Tracheophyta</taxon>
        <taxon>Spermatophyta</taxon>
        <taxon>Magnoliopsida</taxon>
        <taxon>eudicotyledons</taxon>
        <taxon>Gunneridae</taxon>
        <taxon>Pentapetalae</taxon>
        <taxon>rosids</taxon>
        <taxon>malvids</taxon>
        <taxon>Malvales</taxon>
        <taxon>Malvaceae</taxon>
        <taxon>Malvoideae</taxon>
        <taxon>Hibiscus</taxon>
    </lineage>
</organism>
<dbReference type="Proteomes" id="UP001165190">
    <property type="component" value="Unassembled WGS sequence"/>
</dbReference>
<name>A0A9W7LHY4_HIBTR</name>
<dbReference type="PANTHER" id="PTHR33784">
    <property type="entry name" value="OS05G0482100 PROTEIN"/>
    <property type="match status" value="1"/>
</dbReference>
<dbReference type="AlphaFoldDB" id="A0A9W7LHY4"/>
<evidence type="ECO:0000259" key="1">
    <source>
        <dbReference type="Pfam" id="PF23310"/>
    </source>
</evidence>
<evidence type="ECO:0000313" key="3">
    <source>
        <dbReference type="Proteomes" id="UP001165190"/>
    </source>
</evidence>
<dbReference type="InterPro" id="IPR036047">
    <property type="entry name" value="F-box-like_dom_sf"/>
</dbReference>
<comment type="caution">
    <text evidence="2">The sequence shown here is derived from an EMBL/GenBank/DDBJ whole genome shotgun (WGS) entry which is preliminary data.</text>
</comment>
<gene>
    <name evidence="2" type="ORF">HRI_000166000</name>
</gene>
<keyword evidence="3" id="KW-1185">Reference proteome</keyword>
<protein>
    <recommendedName>
        <fullName evidence="1">At2g35280-like TPR domain-containing protein</fullName>
    </recommendedName>
</protein>
<dbReference type="EMBL" id="BSYR01000003">
    <property type="protein sequence ID" value="GMI64967.1"/>
    <property type="molecule type" value="Genomic_DNA"/>
</dbReference>
<accession>A0A9W7LHY4</accession>
<feature type="domain" description="At2g35280-like TPR" evidence="1">
    <location>
        <begin position="56"/>
        <end position="148"/>
    </location>
</feature>
<dbReference type="SUPFAM" id="SSF81383">
    <property type="entry name" value="F-box domain"/>
    <property type="match status" value="1"/>
</dbReference>
<sequence length="234" mass="26683">MTNISVTALSKDLLAKILMHALSNSITDFVNGQLCCKAFHSASNDNKIFKNISMEKFNFVPWCPRERIFQKRCVAAKNAKALYRKGMVNLFSRRKLESGLRCLKKATEEGHVEAIYAYGIILICLGGDLRKQGLQIVSSLNLVNSSKRGSRTIANFLSKIERFFSNMWVNFALTEPKQVDYSCDPGIRKNSMYSSSSEGKCWETSNDLSHYYDSSFWDREATFFCRVLKKYLVA</sequence>
<dbReference type="InterPro" id="IPR040338">
    <property type="entry name" value="At1g67623-like"/>
</dbReference>
<dbReference type="OrthoDB" id="1865546at2759"/>
<dbReference type="PANTHER" id="PTHR33784:SF10">
    <property type="entry name" value="F-BOX PROTEIN"/>
    <property type="match status" value="1"/>
</dbReference>